<dbReference type="PANTHER" id="PTHR48207:SF4">
    <property type="entry name" value="BLL6097 PROTEIN"/>
    <property type="match status" value="1"/>
</dbReference>
<sequence>MDKNNKTMLEGIRIADMSNVIFGPYCTQILSDLGAEVIKVEASEGDSVRLIGTPAKTPFMGPVHMRVNRGKRSVAWNLKSEFGQTAIRRLLATSDVFIHNTRSEAANRLGLDYETVRAIRPDIIYVHCTGFDTRGPYAGLQAYDDIIQSASGMASLLPRVDGNPQPRFFPMAVADKVSGLHGVYAVLAAIIHRLRTGEGQRVEVPMFEVMASFNLTEHLCDLSFVPPTGPSGYTRQLDPVRQPLKTKDGYISIAPYLDDRWVRFFVVAGHQEVLQDERLIDAAARRKNTDLMYQLLAQIAQEKTTKQWLQLLKVANIPAMHINSLEDLLKDPQLKATGLFQERVHPTEGNYIEVNSPVRFSRQTKTESRHAPTIGEHSEEVELELGLANLATDS</sequence>
<dbReference type="PANTHER" id="PTHR48207">
    <property type="entry name" value="SUCCINATE--HYDROXYMETHYLGLUTARATE COA-TRANSFERASE"/>
    <property type="match status" value="1"/>
</dbReference>
<dbReference type="InterPro" id="IPR050483">
    <property type="entry name" value="CoA-transferase_III_domain"/>
</dbReference>
<dbReference type="Pfam" id="PF02515">
    <property type="entry name" value="CoA_transf_3"/>
    <property type="match status" value="1"/>
</dbReference>
<reference evidence="2 3" key="1">
    <citation type="submission" date="2019-03" db="EMBL/GenBank/DDBJ databases">
        <title>Sapientia aquatica gen. nov., sp. nov., isolated from a crater lake.</title>
        <authorList>
            <person name="Felfoldi T."/>
            <person name="Szabo A."/>
            <person name="Toth E."/>
            <person name="Schumann P."/>
            <person name="Keki Z."/>
            <person name="Marialigeti K."/>
            <person name="Mathe I."/>
        </authorList>
    </citation>
    <scope>NUCLEOTIDE SEQUENCE [LARGE SCALE GENOMIC DNA]</scope>
    <source>
        <strain evidence="2 3">SA-152</strain>
    </source>
</reference>
<name>A0A4R5W1X4_9BURK</name>
<dbReference type="SUPFAM" id="SSF89796">
    <property type="entry name" value="CoA-transferase family III (CaiB/BaiF)"/>
    <property type="match status" value="1"/>
</dbReference>
<proteinExistence type="predicted"/>
<dbReference type="AlphaFoldDB" id="A0A4R5W1X4"/>
<dbReference type="OrthoDB" id="5294844at2"/>
<dbReference type="InterPro" id="IPR023606">
    <property type="entry name" value="CoA-Trfase_III_dom_1_sf"/>
</dbReference>
<dbReference type="InterPro" id="IPR044855">
    <property type="entry name" value="CoA-Trfase_III_dom3_sf"/>
</dbReference>
<dbReference type="GO" id="GO:0008410">
    <property type="term" value="F:CoA-transferase activity"/>
    <property type="evidence" value="ECO:0007669"/>
    <property type="project" value="TreeGrafter"/>
</dbReference>
<organism evidence="2 3">
    <name type="scientific">Sapientia aquatica</name>
    <dbReference type="NCBI Taxonomy" id="1549640"/>
    <lineage>
        <taxon>Bacteria</taxon>
        <taxon>Pseudomonadati</taxon>
        <taxon>Pseudomonadota</taxon>
        <taxon>Betaproteobacteria</taxon>
        <taxon>Burkholderiales</taxon>
        <taxon>Oxalobacteraceae</taxon>
        <taxon>Sapientia</taxon>
    </lineage>
</organism>
<keyword evidence="3" id="KW-1185">Reference proteome</keyword>
<accession>A0A4R5W1X4</accession>
<dbReference type="RefSeq" id="WP_133328752.1">
    <property type="nucleotide sequence ID" value="NZ_SMYL01000005.1"/>
</dbReference>
<evidence type="ECO:0000256" key="1">
    <source>
        <dbReference type="ARBA" id="ARBA00022679"/>
    </source>
</evidence>
<dbReference type="EMBL" id="SMYL01000005">
    <property type="protein sequence ID" value="TDK65647.1"/>
    <property type="molecule type" value="Genomic_DNA"/>
</dbReference>
<evidence type="ECO:0000313" key="3">
    <source>
        <dbReference type="Proteomes" id="UP000294829"/>
    </source>
</evidence>
<gene>
    <name evidence="2" type="ORF">E2I14_11940</name>
</gene>
<dbReference type="InterPro" id="IPR003673">
    <property type="entry name" value="CoA-Trfase_fam_III"/>
</dbReference>
<dbReference type="Gene3D" id="3.30.1540.10">
    <property type="entry name" value="formyl-coa transferase, domain 3"/>
    <property type="match status" value="1"/>
</dbReference>
<comment type="caution">
    <text evidence="2">The sequence shown here is derived from an EMBL/GenBank/DDBJ whole genome shotgun (WGS) entry which is preliminary data.</text>
</comment>
<keyword evidence="1 2" id="KW-0808">Transferase</keyword>
<dbReference type="Proteomes" id="UP000294829">
    <property type="component" value="Unassembled WGS sequence"/>
</dbReference>
<evidence type="ECO:0000313" key="2">
    <source>
        <dbReference type="EMBL" id="TDK65647.1"/>
    </source>
</evidence>
<dbReference type="Gene3D" id="3.40.50.10540">
    <property type="entry name" value="Crotonobetainyl-coa:carnitine coa-transferase, domain 1"/>
    <property type="match status" value="1"/>
</dbReference>
<protein>
    <submittedName>
        <fullName evidence="2">CoA transferase</fullName>
    </submittedName>
</protein>